<dbReference type="RefSeq" id="WP_189829010.1">
    <property type="nucleotide sequence ID" value="NZ_BMVX01000028.1"/>
</dbReference>
<organism evidence="3 4">
    <name type="scientific">Streptomyces subrutilus</name>
    <dbReference type="NCBI Taxonomy" id="36818"/>
    <lineage>
        <taxon>Bacteria</taxon>
        <taxon>Bacillati</taxon>
        <taxon>Actinomycetota</taxon>
        <taxon>Actinomycetes</taxon>
        <taxon>Kitasatosporales</taxon>
        <taxon>Streptomycetaceae</taxon>
        <taxon>Streptomyces</taxon>
    </lineage>
</organism>
<evidence type="ECO:0000256" key="1">
    <source>
        <dbReference type="SAM" id="MobiDB-lite"/>
    </source>
</evidence>
<dbReference type="EMBL" id="BMVX01000028">
    <property type="protein sequence ID" value="GGZ89532.1"/>
    <property type="molecule type" value="Genomic_DNA"/>
</dbReference>
<dbReference type="Proteomes" id="UP000634660">
    <property type="component" value="Unassembled WGS sequence"/>
</dbReference>
<dbReference type="AlphaFoldDB" id="A0A918VDR4"/>
<dbReference type="EMBL" id="BMVX01000028">
    <property type="protein sequence ID" value="GGZ90064.1"/>
    <property type="molecule type" value="Genomic_DNA"/>
</dbReference>
<reference evidence="3" key="1">
    <citation type="journal article" date="2014" name="Int. J. Syst. Evol. Microbiol.">
        <title>Complete genome sequence of Corynebacterium casei LMG S-19264T (=DSM 44701T), isolated from a smear-ripened cheese.</title>
        <authorList>
            <consortium name="US DOE Joint Genome Institute (JGI-PGF)"/>
            <person name="Walter F."/>
            <person name="Albersmeier A."/>
            <person name="Kalinowski J."/>
            <person name="Ruckert C."/>
        </authorList>
    </citation>
    <scope>NUCLEOTIDE SEQUENCE</scope>
    <source>
        <strain evidence="3">JCM 4834</strain>
    </source>
</reference>
<name>A0A918VDR4_9ACTN</name>
<reference evidence="3" key="2">
    <citation type="submission" date="2020-09" db="EMBL/GenBank/DDBJ databases">
        <authorList>
            <person name="Sun Q."/>
            <person name="Ohkuma M."/>
        </authorList>
    </citation>
    <scope>NUCLEOTIDE SEQUENCE</scope>
    <source>
        <strain evidence="3">JCM 4834</strain>
    </source>
</reference>
<proteinExistence type="predicted"/>
<sequence>MMPKKAESGSTTADLLAYLFGPGERDEHTDPHLVAGWDPDLPCPARTPGRMTLADLALLLDAPVEALRGPRPEEHVWHVSVRNAPDDRLLSDAEWAEVAAAMVHAAGIAEHGDEQACRWIAVRHAEDHIHLLATLARQDGRHPRLRGDIPAMHTAARGFEARWGLTPMSPLDRTARRRPVTGEAEKAARRGLAETAREVLQRTVRQAAALAHGDTDFLDRLRDAGVRVRERRDDDGALLGYAVALPGDRADGGSRPVWFSGSTLAYDLSLPRVRERFEPLVTEADWALAEHRIREAAGLLGRAGQADGAGDVAALGDLLAVAAAHSPALVRERVQAAADAFEQAARAPGARSLEGRARAGWRASTRALEHAPRAARGGGAAVVLTLLIALVEAVEAAADWHRAQAYRAQAKAAADAAVLLREAAGLTGTPPPTARPRTARTARTPHRGLPAAAPVTGVPARPRPDPGRPDPSRTR</sequence>
<comment type="caution">
    <text evidence="3">The sequence shown here is derived from an EMBL/GenBank/DDBJ whole genome shotgun (WGS) entry which is preliminary data.</text>
</comment>
<feature type="compositionally biased region" description="Basic residues" evidence="1">
    <location>
        <begin position="437"/>
        <end position="446"/>
    </location>
</feature>
<evidence type="ECO:0000313" key="4">
    <source>
        <dbReference type="Proteomes" id="UP000634660"/>
    </source>
</evidence>
<feature type="compositionally biased region" description="Basic and acidic residues" evidence="1">
    <location>
        <begin position="462"/>
        <end position="475"/>
    </location>
</feature>
<evidence type="ECO:0000313" key="3">
    <source>
        <dbReference type="EMBL" id="GGZ90064.1"/>
    </source>
</evidence>
<gene>
    <name evidence="2" type="ORF">GCM10010371_56740</name>
    <name evidence="3" type="ORF">GCM10010371_57520</name>
</gene>
<evidence type="ECO:0000313" key="2">
    <source>
        <dbReference type="EMBL" id="GGZ89532.1"/>
    </source>
</evidence>
<feature type="region of interest" description="Disordered" evidence="1">
    <location>
        <begin position="423"/>
        <end position="475"/>
    </location>
</feature>
<accession>A0A918VDR4</accession>
<protein>
    <submittedName>
        <fullName evidence="3">Mobilization protein</fullName>
    </submittedName>
</protein>